<dbReference type="AlphaFoldDB" id="A0A9Q3H944"/>
<accession>A0A9Q3H944</accession>
<dbReference type="InterPro" id="IPR036397">
    <property type="entry name" value="RNaseH_sf"/>
</dbReference>
<dbReference type="InterPro" id="IPR012337">
    <property type="entry name" value="RNaseH-like_sf"/>
</dbReference>
<keyword evidence="2" id="KW-1185">Reference proteome</keyword>
<evidence type="ECO:0008006" key="3">
    <source>
        <dbReference type="Google" id="ProtNLM"/>
    </source>
</evidence>
<evidence type="ECO:0000313" key="1">
    <source>
        <dbReference type="EMBL" id="MBW0495911.1"/>
    </source>
</evidence>
<dbReference type="GO" id="GO:0003676">
    <property type="term" value="F:nucleic acid binding"/>
    <property type="evidence" value="ECO:0007669"/>
    <property type="project" value="InterPro"/>
</dbReference>
<organism evidence="1 2">
    <name type="scientific">Austropuccinia psidii MF-1</name>
    <dbReference type="NCBI Taxonomy" id="1389203"/>
    <lineage>
        <taxon>Eukaryota</taxon>
        <taxon>Fungi</taxon>
        <taxon>Dikarya</taxon>
        <taxon>Basidiomycota</taxon>
        <taxon>Pucciniomycotina</taxon>
        <taxon>Pucciniomycetes</taxon>
        <taxon>Pucciniales</taxon>
        <taxon>Sphaerophragmiaceae</taxon>
        <taxon>Austropuccinia</taxon>
    </lineage>
</organism>
<dbReference type="OrthoDB" id="2273864at2759"/>
<comment type="caution">
    <text evidence="1">The sequence shown here is derived from an EMBL/GenBank/DDBJ whole genome shotgun (WGS) entry which is preliminary data.</text>
</comment>
<evidence type="ECO:0000313" key="2">
    <source>
        <dbReference type="Proteomes" id="UP000765509"/>
    </source>
</evidence>
<dbReference type="SUPFAM" id="SSF53098">
    <property type="entry name" value="Ribonuclease H-like"/>
    <property type="match status" value="1"/>
</dbReference>
<name>A0A9Q3H944_9BASI</name>
<sequence length="101" mass="11966">MTTDIMIWNRVISHTGLFHNIINFRDPKFTSEIWSNLFTFFGTNSSFPTAHHCQTDGLAERMIQNLEDMIRRFFAYELEFNDSYGFAHDWHTLIPALELAY</sequence>
<reference evidence="1" key="1">
    <citation type="submission" date="2021-03" db="EMBL/GenBank/DDBJ databases">
        <title>Draft genome sequence of rust myrtle Austropuccinia psidii MF-1, a brazilian biotype.</title>
        <authorList>
            <person name="Quecine M.C."/>
            <person name="Pachon D.M.R."/>
            <person name="Bonatelli M.L."/>
            <person name="Correr F.H."/>
            <person name="Franceschini L.M."/>
            <person name="Leite T.F."/>
            <person name="Margarido G.R.A."/>
            <person name="Almeida C.A."/>
            <person name="Ferrarezi J.A."/>
            <person name="Labate C.A."/>
        </authorList>
    </citation>
    <scope>NUCLEOTIDE SEQUENCE</scope>
    <source>
        <strain evidence="1">MF-1</strain>
    </source>
</reference>
<gene>
    <name evidence="1" type="ORF">O181_035626</name>
</gene>
<dbReference type="Gene3D" id="3.30.420.10">
    <property type="entry name" value="Ribonuclease H-like superfamily/Ribonuclease H"/>
    <property type="match status" value="1"/>
</dbReference>
<protein>
    <recommendedName>
        <fullName evidence="3">Integrase catalytic domain-containing protein</fullName>
    </recommendedName>
</protein>
<dbReference type="Proteomes" id="UP000765509">
    <property type="component" value="Unassembled WGS sequence"/>
</dbReference>
<dbReference type="EMBL" id="AVOT02013352">
    <property type="protein sequence ID" value="MBW0495911.1"/>
    <property type="molecule type" value="Genomic_DNA"/>
</dbReference>
<proteinExistence type="predicted"/>